<name>A0A8J4CL42_9CHLO</name>
<dbReference type="PANTHER" id="PTHR47372">
    <property type="entry name" value="DAUER UP-REGULATED-RELATED"/>
    <property type="match status" value="1"/>
</dbReference>
<dbReference type="EMBL" id="BNCP01000026">
    <property type="protein sequence ID" value="GIL83132.1"/>
    <property type="molecule type" value="Genomic_DNA"/>
</dbReference>
<accession>A0A8J4CL42</accession>
<feature type="region of interest" description="Disordered" evidence="1">
    <location>
        <begin position="109"/>
        <end position="159"/>
    </location>
</feature>
<feature type="region of interest" description="Disordered" evidence="1">
    <location>
        <begin position="1"/>
        <end position="77"/>
    </location>
</feature>
<evidence type="ECO:0000313" key="2">
    <source>
        <dbReference type="EMBL" id="GIL83132.1"/>
    </source>
</evidence>
<keyword evidence="3" id="KW-1185">Reference proteome</keyword>
<feature type="compositionally biased region" description="Pro residues" evidence="1">
    <location>
        <begin position="127"/>
        <end position="139"/>
    </location>
</feature>
<sequence length="660" mass="69604">MDRPQKSHLVPNHLLADKPPKAATATVLGPTDAYVASQPTTPTGTTAPALHPSRASLTSFPLSPPSTGVSDSYSRRDSLSYSPLLRETLRSPQQLGDREFTAAPAVPNDTFVPILEGSPIGSISEGNPPPPPLLPPPQQPQQQKLRQPSGGPGAHAATEPFKGFQIRDPLQSQPVVDPVGLYGVYDPSGAVEYLRSSPLIGEEQEEEEYYEDAEQLSVTFATTVTATFGVPEEEVAEVAALAEGALLSTAFAGAAALAAGGEPIPDDLVATAAAALLSLQGLTTAPAEERSAAAAAEALTDPSSSAQRIPTRAVHQPATTTATSMAAKEYAAAAAAVAAAPFLPSLSLSQPEWHDCAALPPRYKTTVEALKSLAAARLMEQHWDAAEHLDIEVLWDAPPVYLQGREPMRIAVWLAKWAAVVSLEPMMVKLLELDDRRSRLEMVVQARVMPHRPWWLPATWLLRKEYQLTGTVRLHISKGPKEDGSMDVVTFIDGSLHNMPKLPTALRTLVAIVMGYIPAATESYWSTFIGLLGDPSYRRRAEEHPTVAHKATTAAQEAAAAAAERTHRAVTSAVGGARATVESAAERVSGAADRMAESTAASSAGGGVLGGAKHMAHEAAEVLRGAVHDISGAVKGGVAVGAEKMTEVADRAVKTVTRQV</sequence>
<gene>
    <name evidence="2" type="ORF">Vretifemale_11948</name>
</gene>
<feature type="compositionally biased region" description="Low complexity" evidence="1">
    <location>
        <begin position="56"/>
        <end position="72"/>
    </location>
</feature>
<feature type="compositionally biased region" description="Low complexity" evidence="1">
    <location>
        <begin position="39"/>
        <end position="49"/>
    </location>
</feature>
<comment type="caution">
    <text evidence="2">The sequence shown here is derived from an EMBL/GenBank/DDBJ whole genome shotgun (WGS) entry which is preliminary data.</text>
</comment>
<dbReference type="Proteomes" id="UP000747110">
    <property type="component" value="Unassembled WGS sequence"/>
</dbReference>
<dbReference type="OrthoDB" id="532557at2759"/>
<dbReference type="AlphaFoldDB" id="A0A8J4CL42"/>
<proteinExistence type="predicted"/>
<evidence type="ECO:0000256" key="1">
    <source>
        <dbReference type="SAM" id="MobiDB-lite"/>
    </source>
</evidence>
<organism evidence="2 3">
    <name type="scientific">Volvox reticuliferus</name>
    <dbReference type="NCBI Taxonomy" id="1737510"/>
    <lineage>
        <taxon>Eukaryota</taxon>
        <taxon>Viridiplantae</taxon>
        <taxon>Chlorophyta</taxon>
        <taxon>core chlorophytes</taxon>
        <taxon>Chlorophyceae</taxon>
        <taxon>CS clade</taxon>
        <taxon>Chlamydomonadales</taxon>
        <taxon>Volvocaceae</taxon>
        <taxon>Volvox</taxon>
    </lineage>
</organism>
<protein>
    <submittedName>
        <fullName evidence="2">Uncharacterized protein</fullName>
    </submittedName>
</protein>
<evidence type="ECO:0000313" key="3">
    <source>
        <dbReference type="Proteomes" id="UP000747110"/>
    </source>
</evidence>
<dbReference type="PANTHER" id="PTHR47372:SF11">
    <property type="entry name" value="RE19971P"/>
    <property type="match status" value="1"/>
</dbReference>
<reference evidence="2" key="1">
    <citation type="journal article" date="2021" name="Proc. Natl. Acad. Sci. U.S.A.">
        <title>Three genomes in the algal genus Volvox reveal the fate of a haploid sex-determining region after a transition to homothallism.</title>
        <authorList>
            <person name="Yamamoto K."/>
            <person name="Hamaji T."/>
            <person name="Kawai-Toyooka H."/>
            <person name="Matsuzaki R."/>
            <person name="Takahashi F."/>
            <person name="Nishimura Y."/>
            <person name="Kawachi M."/>
            <person name="Noguchi H."/>
            <person name="Minakuchi Y."/>
            <person name="Umen J.G."/>
            <person name="Toyoda A."/>
            <person name="Nozaki H."/>
        </authorList>
    </citation>
    <scope>NUCLEOTIDE SEQUENCE</scope>
    <source>
        <strain evidence="2">NIES-3786</strain>
    </source>
</reference>